<reference evidence="3 4" key="1">
    <citation type="journal article" date="2020" name="Biotechnol. Biofuels">
        <title>New insights from the biogas microbiome by comprehensive genome-resolved metagenomics of nearly 1600 species originating from multiple anaerobic digesters.</title>
        <authorList>
            <person name="Campanaro S."/>
            <person name="Treu L."/>
            <person name="Rodriguez-R L.M."/>
            <person name="Kovalovszki A."/>
            <person name="Ziels R.M."/>
            <person name="Maus I."/>
            <person name="Zhu X."/>
            <person name="Kougias P.G."/>
            <person name="Basile A."/>
            <person name="Luo G."/>
            <person name="Schluter A."/>
            <person name="Konstantinidis K.T."/>
            <person name="Angelidaki I."/>
        </authorList>
    </citation>
    <scope>NUCLEOTIDE SEQUENCE [LARGE SCALE GENOMIC DNA]</scope>
    <source>
        <strain evidence="3">AS22ysBPME_79</strain>
    </source>
</reference>
<dbReference type="InterPro" id="IPR020476">
    <property type="entry name" value="Nudix_hydrolase"/>
</dbReference>
<dbReference type="InterPro" id="IPR015797">
    <property type="entry name" value="NUDIX_hydrolase-like_dom_sf"/>
</dbReference>
<evidence type="ECO:0000313" key="3">
    <source>
        <dbReference type="EMBL" id="NMA44491.1"/>
    </source>
</evidence>
<dbReference type="GO" id="GO:0004081">
    <property type="term" value="F:bis(5'-nucleosyl)-tetraphosphatase (asymmetrical) activity"/>
    <property type="evidence" value="ECO:0007669"/>
    <property type="project" value="TreeGrafter"/>
</dbReference>
<dbReference type="PANTHER" id="PTHR21340:SF0">
    <property type="entry name" value="BIS(5'-NUCLEOSYL)-TETRAPHOSPHATASE [ASYMMETRICAL]"/>
    <property type="match status" value="1"/>
</dbReference>
<sequence>MTKSNLQKREIVGLIVFDGEKFLLLHRKLNWKGWEYPKGGIEEGESHEEAIKRELWEETGLEKYELIGKISEFEFVDRARNKKGHTHNYLLRVPSTAVVKLNNEHVLDKEVVIEHDDFKWCLPKEAIKLLTHKDMKISLKKALNHLGIEAS</sequence>
<dbReference type="InterPro" id="IPR051325">
    <property type="entry name" value="Nudix_hydrolase_domain"/>
</dbReference>
<dbReference type="EMBL" id="JAAZKV010000012">
    <property type="protein sequence ID" value="NMA44491.1"/>
    <property type="molecule type" value="Genomic_DNA"/>
</dbReference>
<dbReference type="InterPro" id="IPR000086">
    <property type="entry name" value="NUDIX_hydrolase_dom"/>
</dbReference>
<organism evidence="3 4">
    <name type="scientific">Candidatus Iainarchaeum sp</name>
    <dbReference type="NCBI Taxonomy" id="3101447"/>
    <lineage>
        <taxon>Archaea</taxon>
        <taxon>Candidatus Iainarchaeota</taxon>
        <taxon>Candidatus Iainarchaeia</taxon>
        <taxon>Candidatus Iainarchaeales</taxon>
        <taxon>Candidatus Iainarchaeaceae</taxon>
        <taxon>Candidatus Iainarchaeum</taxon>
    </lineage>
</organism>
<accession>A0A7K4BZC4</accession>
<dbReference type="GO" id="GO:0006754">
    <property type="term" value="P:ATP biosynthetic process"/>
    <property type="evidence" value="ECO:0007669"/>
    <property type="project" value="TreeGrafter"/>
</dbReference>
<dbReference type="PANTHER" id="PTHR21340">
    <property type="entry name" value="DIADENOSINE 5,5-P1,P4-TETRAPHOSPHATE PYROPHOSPHOHYDROLASE MUTT"/>
    <property type="match status" value="1"/>
</dbReference>
<evidence type="ECO:0000256" key="1">
    <source>
        <dbReference type="ARBA" id="ARBA00022801"/>
    </source>
</evidence>
<comment type="caution">
    <text evidence="3">The sequence shown here is derived from an EMBL/GenBank/DDBJ whole genome shotgun (WGS) entry which is preliminary data.</text>
</comment>
<protein>
    <submittedName>
        <fullName evidence="3">NUDIX domain-containing protein</fullName>
    </submittedName>
</protein>
<dbReference type="Gene3D" id="3.90.79.10">
    <property type="entry name" value="Nucleoside Triphosphate Pyrophosphohydrolase"/>
    <property type="match status" value="1"/>
</dbReference>
<dbReference type="InterPro" id="IPR020084">
    <property type="entry name" value="NUDIX_hydrolase_CS"/>
</dbReference>
<name>A0A7K4BZC4_9ARCH</name>
<gene>
    <name evidence="3" type="ORF">GX950_01615</name>
</gene>
<keyword evidence="1" id="KW-0378">Hydrolase</keyword>
<dbReference type="SUPFAM" id="SSF55811">
    <property type="entry name" value="Nudix"/>
    <property type="match status" value="1"/>
</dbReference>
<feature type="domain" description="Nudix hydrolase" evidence="2">
    <location>
        <begin position="7"/>
        <end position="143"/>
    </location>
</feature>
<dbReference type="Proteomes" id="UP000526302">
    <property type="component" value="Unassembled WGS sequence"/>
</dbReference>
<dbReference type="PRINTS" id="PR00502">
    <property type="entry name" value="NUDIXFAMILY"/>
</dbReference>
<dbReference type="PROSITE" id="PS00893">
    <property type="entry name" value="NUDIX_BOX"/>
    <property type="match status" value="1"/>
</dbReference>
<dbReference type="PROSITE" id="PS51462">
    <property type="entry name" value="NUDIX"/>
    <property type="match status" value="1"/>
</dbReference>
<proteinExistence type="predicted"/>
<dbReference type="Pfam" id="PF00293">
    <property type="entry name" value="NUDIX"/>
    <property type="match status" value="1"/>
</dbReference>
<evidence type="ECO:0000313" key="4">
    <source>
        <dbReference type="Proteomes" id="UP000526302"/>
    </source>
</evidence>
<dbReference type="AlphaFoldDB" id="A0A7K4BZC4"/>
<dbReference type="GO" id="GO:0006167">
    <property type="term" value="P:AMP biosynthetic process"/>
    <property type="evidence" value="ECO:0007669"/>
    <property type="project" value="TreeGrafter"/>
</dbReference>
<evidence type="ECO:0000259" key="2">
    <source>
        <dbReference type="PROSITE" id="PS51462"/>
    </source>
</evidence>